<organism evidence="1 2">
    <name type="scientific">Lacrimispora algidixylanolytica</name>
    <dbReference type="NCBI Taxonomy" id="94868"/>
    <lineage>
        <taxon>Bacteria</taxon>
        <taxon>Bacillati</taxon>
        <taxon>Bacillota</taxon>
        <taxon>Clostridia</taxon>
        <taxon>Lachnospirales</taxon>
        <taxon>Lachnospiraceae</taxon>
        <taxon>Lacrimispora</taxon>
    </lineage>
</organism>
<accession>A0A419T5C1</accession>
<proteinExistence type="predicted"/>
<evidence type="ECO:0000313" key="2">
    <source>
        <dbReference type="Proteomes" id="UP000284277"/>
    </source>
</evidence>
<dbReference type="RefSeq" id="WP_120196307.1">
    <property type="nucleotide sequence ID" value="NZ_MCIA01000010.1"/>
</dbReference>
<reference evidence="1 2" key="1">
    <citation type="submission" date="2016-08" db="EMBL/GenBank/DDBJ databases">
        <title>A new outlook on sporulation: Clostridium algidixylanolyticum.</title>
        <authorList>
            <person name="Poppleton D.I."/>
            <person name="Gribaldo S."/>
        </authorList>
    </citation>
    <scope>NUCLEOTIDE SEQUENCE [LARGE SCALE GENOMIC DNA]</scope>
    <source>
        <strain evidence="1 2">SPL73</strain>
    </source>
</reference>
<dbReference type="AlphaFoldDB" id="A0A419T5C1"/>
<evidence type="ECO:0000313" key="1">
    <source>
        <dbReference type="EMBL" id="RKD32598.1"/>
    </source>
</evidence>
<sequence length="89" mass="9285">MVRAVGVITDSAMAAVILVISALTIALTADVAVGTAVANAVTVVVTVDADVDAEIIVVINRMYCHSFILHRFGWVSGFAGPAFFVAYQT</sequence>
<dbReference type="Proteomes" id="UP000284277">
    <property type="component" value="Unassembled WGS sequence"/>
</dbReference>
<keyword evidence="2" id="KW-1185">Reference proteome</keyword>
<comment type="caution">
    <text evidence="1">The sequence shown here is derived from an EMBL/GenBank/DDBJ whole genome shotgun (WGS) entry which is preliminary data.</text>
</comment>
<dbReference type="EMBL" id="MCIA01000010">
    <property type="protein sequence ID" value="RKD32598.1"/>
    <property type="molecule type" value="Genomic_DNA"/>
</dbReference>
<protein>
    <submittedName>
        <fullName evidence="1">Uncharacterized protein</fullName>
    </submittedName>
</protein>
<name>A0A419T5C1_9FIRM</name>
<gene>
    <name evidence="1" type="ORF">BET01_16955</name>
</gene>